<name>A0A3E0H7H3_9PSEU</name>
<evidence type="ECO:0000313" key="3">
    <source>
        <dbReference type="Proteomes" id="UP000256269"/>
    </source>
</evidence>
<dbReference type="AlphaFoldDB" id="A0A3E0H7H3"/>
<dbReference type="EMBL" id="QUNO01000013">
    <property type="protein sequence ID" value="REH39380.1"/>
    <property type="molecule type" value="Genomic_DNA"/>
</dbReference>
<dbReference type="OrthoDB" id="5504890at2"/>
<proteinExistence type="predicted"/>
<sequence length="160" mass="17826">MDTFRHELAIYLNDHLAGATGGVELAHRLAHEHDSAELTGLARDIQEDRDSLLRIMTALGVQQDHVKVAAGWLGEKLGRLKLNGHLFSRSPLSYVIELEAMRLGVDGKAAGWQTLHCLSEHDSRLDRADLDDLLARAEAQRETLERLRRQAVTAVFVKSS</sequence>
<evidence type="ECO:0000256" key="1">
    <source>
        <dbReference type="SAM" id="Coils"/>
    </source>
</evidence>
<protein>
    <recommendedName>
        <fullName evidence="4">Ferritin-like metal-binding protein YciE</fullName>
    </recommendedName>
</protein>
<feature type="coiled-coil region" evidence="1">
    <location>
        <begin position="127"/>
        <end position="154"/>
    </location>
</feature>
<organism evidence="2 3">
    <name type="scientific">Kutzneria buriramensis</name>
    <dbReference type="NCBI Taxonomy" id="1045776"/>
    <lineage>
        <taxon>Bacteria</taxon>
        <taxon>Bacillati</taxon>
        <taxon>Actinomycetota</taxon>
        <taxon>Actinomycetes</taxon>
        <taxon>Pseudonocardiales</taxon>
        <taxon>Pseudonocardiaceae</taxon>
        <taxon>Kutzneria</taxon>
    </lineage>
</organism>
<accession>A0A3E0H7H3</accession>
<reference evidence="2 3" key="1">
    <citation type="submission" date="2018-08" db="EMBL/GenBank/DDBJ databases">
        <title>Genomic Encyclopedia of Archaeal and Bacterial Type Strains, Phase II (KMG-II): from individual species to whole genera.</title>
        <authorList>
            <person name="Goeker M."/>
        </authorList>
    </citation>
    <scope>NUCLEOTIDE SEQUENCE [LARGE SCALE GENOMIC DNA]</scope>
    <source>
        <strain evidence="2 3">DSM 45791</strain>
    </source>
</reference>
<dbReference type="RefSeq" id="WP_116178700.1">
    <property type="nucleotide sequence ID" value="NZ_CP144375.1"/>
</dbReference>
<evidence type="ECO:0000313" key="2">
    <source>
        <dbReference type="EMBL" id="REH39380.1"/>
    </source>
</evidence>
<comment type="caution">
    <text evidence="2">The sequence shown here is derived from an EMBL/GenBank/DDBJ whole genome shotgun (WGS) entry which is preliminary data.</text>
</comment>
<dbReference type="Proteomes" id="UP000256269">
    <property type="component" value="Unassembled WGS sequence"/>
</dbReference>
<keyword evidence="1" id="KW-0175">Coiled coil</keyword>
<evidence type="ECO:0008006" key="4">
    <source>
        <dbReference type="Google" id="ProtNLM"/>
    </source>
</evidence>
<keyword evidence="3" id="KW-1185">Reference proteome</keyword>
<gene>
    <name evidence="2" type="ORF">BCF44_113235</name>
</gene>